<dbReference type="AlphaFoldDB" id="A0A6B0GX11"/>
<dbReference type="RefSeq" id="WP_158206325.1">
    <property type="nucleotide sequence ID" value="NZ_WSZK01000038.1"/>
</dbReference>
<comment type="caution">
    <text evidence="2">The sequence shown here is derived from an EMBL/GenBank/DDBJ whole genome shotgun (WGS) entry which is preliminary data.</text>
</comment>
<evidence type="ECO:0000256" key="1">
    <source>
        <dbReference type="SAM" id="Phobius"/>
    </source>
</evidence>
<evidence type="ECO:0000313" key="2">
    <source>
        <dbReference type="EMBL" id="MWG36675.1"/>
    </source>
</evidence>
<protein>
    <recommendedName>
        <fullName evidence="4">DUF4760 domain-containing protein</fullName>
    </recommendedName>
</protein>
<proteinExistence type="predicted"/>
<sequence>MAGPDLVTVLVSAGVSAILSFGIALWKTNRARSQEREDILEDWYGQTLALCTLIGWELMRVDNEIEISSRRGNTSFTDLNIDDDDTSHELQLVDQLVFELFRHAGSAPHEIQPAYIGQQENTPVDDIRDFVSKYLQIEVDAAVLDPTVGDVVNEWCEELEDLRSICLTQLERD</sequence>
<keyword evidence="1" id="KW-1133">Transmembrane helix</keyword>
<evidence type="ECO:0000313" key="3">
    <source>
        <dbReference type="Proteomes" id="UP000451471"/>
    </source>
</evidence>
<keyword evidence="3" id="KW-1185">Reference proteome</keyword>
<gene>
    <name evidence="2" type="ORF">GQS65_19660</name>
</gene>
<reference evidence="2 3" key="1">
    <citation type="submission" date="2019-12" db="EMBL/GenBank/DDBJ databases">
        <title>Halocatena pleomorpha gen. nov. sp. nov., an extremely halophilic archaeon of family Halobacteriaceae isolated from saltpan soil.</title>
        <authorList>
            <person name="Pal Y."/>
            <person name="Verma A."/>
            <person name="Krishnamurthi S."/>
            <person name="Kumar P."/>
        </authorList>
    </citation>
    <scope>NUCLEOTIDE SEQUENCE [LARGE SCALE GENOMIC DNA]</scope>
    <source>
        <strain evidence="2 3">JCM 16495</strain>
    </source>
</reference>
<name>A0A6B0GX11_9EURY</name>
<evidence type="ECO:0008006" key="4">
    <source>
        <dbReference type="Google" id="ProtNLM"/>
    </source>
</evidence>
<keyword evidence="1" id="KW-0812">Transmembrane</keyword>
<keyword evidence="1" id="KW-0472">Membrane</keyword>
<organism evidence="2 3">
    <name type="scientific">Halomarina oriensis</name>
    <dbReference type="NCBI Taxonomy" id="671145"/>
    <lineage>
        <taxon>Archaea</taxon>
        <taxon>Methanobacteriati</taxon>
        <taxon>Methanobacteriota</taxon>
        <taxon>Stenosarchaea group</taxon>
        <taxon>Halobacteria</taxon>
        <taxon>Halobacteriales</taxon>
        <taxon>Natronomonadaceae</taxon>
        <taxon>Halomarina</taxon>
    </lineage>
</organism>
<dbReference type="Proteomes" id="UP000451471">
    <property type="component" value="Unassembled WGS sequence"/>
</dbReference>
<accession>A0A6B0GX11</accession>
<feature type="transmembrane region" description="Helical" evidence="1">
    <location>
        <begin position="6"/>
        <end position="26"/>
    </location>
</feature>
<dbReference type="EMBL" id="WSZK01000038">
    <property type="protein sequence ID" value="MWG36675.1"/>
    <property type="molecule type" value="Genomic_DNA"/>
</dbReference>